<organism evidence="2 3">
    <name type="scientific">Limulus polyphemus</name>
    <name type="common">Atlantic horseshoe crab</name>
    <dbReference type="NCBI Taxonomy" id="6850"/>
    <lineage>
        <taxon>Eukaryota</taxon>
        <taxon>Metazoa</taxon>
        <taxon>Ecdysozoa</taxon>
        <taxon>Arthropoda</taxon>
        <taxon>Chelicerata</taxon>
        <taxon>Merostomata</taxon>
        <taxon>Xiphosura</taxon>
        <taxon>Limulidae</taxon>
        <taxon>Limulus</taxon>
    </lineage>
</organism>
<feature type="compositionally biased region" description="Basic and acidic residues" evidence="1">
    <location>
        <begin position="50"/>
        <end position="62"/>
    </location>
</feature>
<feature type="compositionally biased region" description="Polar residues" evidence="1">
    <location>
        <begin position="586"/>
        <end position="611"/>
    </location>
</feature>
<sequence>MKFMNFPMFCFKCFGCDTGKEPKEQYTLEEYQLPIFRCASPQLPGISKTKTQDFESSGRKSPTESYSGPRESTSVSSVSRRSSGIQRQASLCISDDEEAETIFQRQLTGSDHSVLCESLPSNEISESNGLKTHFPDEILAGTSLTNVTVVVHHREGQHVRVASESSPGGVSLTKKEQESLQCDHSHSSLESSSTRTITAPEPMGKSVDAKEASSQTFLTNIHAVNIEEYLRIAESCQQTVVTTDIEKDNNTPELYQQPIVYDVELEETGPSYLQVCKEPNHRKGSVSSLEVVQDGEGWKEVPKPLREACSTELGILEQKLELYQEENRKAFLIHSDISTPEQESSEIYKIRYNDTGSKEDVREETIVISSPDSNEVKEEELVEEEYELERQQYRELWELRATFEEEEELHDILQISGDDDLKDICCLDEYDKEEKLLKCSKVYSEDEENCTFLSQKEETLPEKQEEESFHFREKVELQEKNRCTTESENRFSQENHENYEKYKTDLGEEQSPDTTEKSPDLDQAITQAISFESNADFVLTDESCGTVLEDHIRITNNLLQPPSYESRRHSYKNLFTRRLQRRYASEPTQPATTSTDNSLDSMETEGSSTDASRVEGHTTSLDSTTTDNTDSTGDGQSHMLQQMKADSGYKSMSVDGNGKPPKLSRKQIQPAIDEDTITVLCSVHDEGALGVIKTPAEPLETTSDEQVKRKLVPSIEHMFAFHKDSATWVQTDRKKTKSAFKKRRQYLKSRHDPETLSDGALQWRSESLSDSQSVSGSRQDVREKSSVFRRFFRSNRLHFDRFLMRDYSVDEKSDALFREFARSDPVYEADFHVSSRFLHGHFRIHHHYSRSRDQSNTSPRMSRKILSPQLSIEEEPFESDEERYSVEDDCHSRHKSFSRHQPQVAHAAGIPIIRLPMENNY</sequence>
<reference evidence="3" key="1">
    <citation type="submission" date="2025-08" db="UniProtKB">
        <authorList>
            <consortium name="RefSeq"/>
        </authorList>
    </citation>
    <scope>IDENTIFICATION</scope>
    <source>
        <tissue evidence="3">Muscle</tissue>
    </source>
</reference>
<dbReference type="GeneID" id="106473976"/>
<feature type="region of interest" description="Disordered" evidence="1">
    <location>
        <begin position="849"/>
        <end position="869"/>
    </location>
</feature>
<name>A0ABM1TQA4_LIMPO</name>
<protein>
    <submittedName>
        <fullName evidence="3">Uncharacterized protein LOC106473976 isoform X1</fullName>
    </submittedName>
</protein>
<proteinExistence type="predicted"/>
<accession>A0ABM1TQA4</accession>
<dbReference type="InterPro" id="IPR037658">
    <property type="entry name" value="CBARP"/>
</dbReference>
<feature type="region of interest" description="Disordered" evidence="1">
    <location>
        <begin position="580"/>
        <end position="667"/>
    </location>
</feature>
<keyword evidence="2" id="KW-1185">Reference proteome</keyword>
<feature type="compositionally biased region" description="Basic and acidic residues" evidence="1">
    <location>
        <begin position="173"/>
        <end position="187"/>
    </location>
</feature>
<dbReference type="PANTHER" id="PTHR28597">
    <property type="entry name" value="VOLTAGE-DEPENDENT CALCIUM CHANNEL BETA SUBUNIT-ASSOCIATED REGULATORY PROTEIN"/>
    <property type="match status" value="1"/>
</dbReference>
<evidence type="ECO:0000313" key="2">
    <source>
        <dbReference type="Proteomes" id="UP000694941"/>
    </source>
</evidence>
<feature type="region of interest" description="Disordered" evidence="1">
    <location>
        <begin position="159"/>
        <end position="202"/>
    </location>
</feature>
<dbReference type="RefSeq" id="XP_022258060.1">
    <property type="nucleotide sequence ID" value="XM_022402352.1"/>
</dbReference>
<feature type="compositionally biased region" description="Low complexity" evidence="1">
    <location>
        <begin position="72"/>
        <end position="82"/>
    </location>
</feature>
<dbReference type="PANTHER" id="PTHR28597:SF1">
    <property type="entry name" value="VOLTAGE-DEPENDENT CALCIUM CHANNEL BETA SUBUNIT-ASSOCIATED REGULATORY PROTEIN"/>
    <property type="match status" value="1"/>
</dbReference>
<gene>
    <name evidence="3" type="primary">LOC106473976</name>
</gene>
<evidence type="ECO:0000256" key="1">
    <source>
        <dbReference type="SAM" id="MobiDB-lite"/>
    </source>
</evidence>
<dbReference type="Proteomes" id="UP000694941">
    <property type="component" value="Unplaced"/>
</dbReference>
<feature type="region of interest" description="Disordered" evidence="1">
    <location>
        <begin position="44"/>
        <end position="82"/>
    </location>
</feature>
<evidence type="ECO:0000313" key="3">
    <source>
        <dbReference type="RefSeq" id="XP_022258060.1"/>
    </source>
</evidence>
<feature type="compositionally biased region" description="Low complexity" evidence="1">
    <location>
        <begin position="618"/>
        <end position="632"/>
    </location>
</feature>